<evidence type="ECO:0000256" key="2">
    <source>
        <dbReference type="ARBA" id="ARBA00022692"/>
    </source>
</evidence>
<evidence type="ECO:0000313" key="8">
    <source>
        <dbReference type="EMBL" id="AXR04792.1"/>
    </source>
</evidence>
<dbReference type="SUPFAM" id="SSF74653">
    <property type="entry name" value="TolA/TonB C-terminal domain"/>
    <property type="match status" value="1"/>
</dbReference>
<dbReference type="Proteomes" id="UP000258102">
    <property type="component" value="Chromosome 2"/>
</dbReference>
<accession>A0AAD0W6L0</accession>
<keyword evidence="6" id="KW-0732">Signal</keyword>
<dbReference type="AlphaFoldDB" id="A0AAD0W6L0"/>
<feature type="signal peptide" evidence="6">
    <location>
        <begin position="1"/>
        <end position="20"/>
    </location>
</feature>
<dbReference type="GO" id="GO:0005886">
    <property type="term" value="C:plasma membrane"/>
    <property type="evidence" value="ECO:0007669"/>
    <property type="project" value="UniProtKB-SubCell"/>
</dbReference>
<dbReference type="InterPro" id="IPR037682">
    <property type="entry name" value="TonB_C"/>
</dbReference>
<dbReference type="GO" id="GO:0015031">
    <property type="term" value="P:protein transport"/>
    <property type="evidence" value="ECO:0007669"/>
    <property type="project" value="UniProtKB-UniRule"/>
</dbReference>
<dbReference type="GO" id="GO:0055085">
    <property type="term" value="P:transmembrane transport"/>
    <property type="evidence" value="ECO:0007669"/>
    <property type="project" value="InterPro"/>
</dbReference>
<proteinExistence type="inferred from homology"/>
<comment type="function">
    <text evidence="5">Interacts with outer membrane receptor proteins that carry out high-affinity binding and energy dependent uptake into the periplasmic space of specific substrates. It could act to transduce energy from the cytoplasmic membrane to specific energy-requiring processes in the outer membrane, resulting in the release into the periplasm of ligands bound by these outer membrane proteins.</text>
</comment>
<evidence type="ECO:0000256" key="1">
    <source>
        <dbReference type="ARBA" id="ARBA00004167"/>
    </source>
</evidence>
<sequence>MKRITFLALLLLSGCQTSNTSVPLTAEELKHIRYVDMRHLPIKTQADGYWVQKRRIEPMYPIEAAKGGISGCVSLTLGITPDGRVGRYKITSSYPEGVFDSSALQAIRKWRWNPDDNNPARQAILIDAKLDYFIIEGQKNLAEAKRNCKFTSIPGR</sequence>
<keyword evidence="5" id="KW-0997">Cell inner membrane</keyword>
<dbReference type="Gene3D" id="3.30.2420.10">
    <property type="entry name" value="TonB"/>
    <property type="match status" value="1"/>
</dbReference>
<reference evidence="8 9" key="1">
    <citation type="submission" date="2018-08" db="EMBL/GenBank/DDBJ databases">
        <title>Whole Genome Sequences of Two Pseudoalteromonas piscicida Strains, DE1-A and DE2-A, which Exhibit Strong Antibacterial Activity against Vibrio vulnificus.</title>
        <authorList>
            <person name="Richards G.P."/>
            <person name="Needleman D.S."/>
            <person name="Watson M.A."/>
            <person name="Polson S.W."/>
        </authorList>
    </citation>
    <scope>NUCLEOTIDE SEQUENCE [LARGE SCALE GENOMIC DNA]</scope>
    <source>
        <strain evidence="8 9">DE2-A</strain>
    </source>
</reference>
<evidence type="ECO:0000313" key="9">
    <source>
        <dbReference type="Proteomes" id="UP000258102"/>
    </source>
</evidence>
<keyword evidence="4" id="KW-0472">Membrane</keyword>
<comment type="similarity">
    <text evidence="5">Belongs to the TonB family.</text>
</comment>
<keyword evidence="5" id="KW-0735">Signal-anchor</keyword>
<dbReference type="NCBIfam" id="TIGR01352">
    <property type="entry name" value="tonB_Cterm"/>
    <property type="match status" value="1"/>
</dbReference>
<keyword evidence="2" id="KW-0812">Transmembrane</keyword>
<gene>
    <name evidence="8" type="ORF">D0511_23340</name>
</gene>
<evidence type="ECO:0000256" key="5">
    <source>
        <dbReference type="RuleBase" id="RU362123"/>
    </source>
</evidence>
<protein>
    <recommendedName>
        <fullName evidence="5">Protein TonB</fullName>
    </recommendedName>
</protein>
<dbReference type="InterPro" id="IPR003538">
    <property type="entry name" value="TonB"/>
</dbReference>
<dbReference type="Pfam" id="PF03544">
    <property type="entry name" value="TonB_C"/>
    <property type="match status" value="1"/>
</dbReference>
<dbReference type="GO" id="GO:0031992">
    <property type="term" value="F:energy transducer activity"/>
    <property type="evidence" value="ECO:0007669"/>
    <property type="project" value="InterPro"/>
</dbReference>
<dbReference type="PROSITE" id="PS51257">
    <property type="entry name" value="PROKAR_LIPOPROTEIN"/>
    <property type="match status" value="1"/>
</dbReference>
<comment type="subcellular location">
    <subcellularLocation>
        <location evidence="5">Cell inner membrane</location>
        <topology evidence="5">Single-pass membrane protein</topology>
        <orientation evidence="5">Periplasmic side</orientation>
    </subcellularLocation>
    <subcellularLocation>
        <location evidence="1">Membrane</location>
        <topology evidence="1">Single-pass membrane protein</topology>
    </subcellularLocation>
</comment>
<feature type="chain" id="PRO_5041994087" description="Protein TonB" evidence="6">
    <location>
        <begin position="21"/>
        <end position="156"/>
    </location>
</feature>
<keyword evidence="5" id="KW-1003">Cell membrane</keyword>
<name>A0AAD0W6L0_PSEO7</name>
<evidence type="ECO:0000256" key="4">
    <source>
        <dbReference type="ARBA" id="ARBA00023136"/>
    </source>
</evidence>
<dbReference type="GO" id="GO:0015891">
    <property type="term" value="P:siderophore transport"/>
    <property type="evidence" value="ECO:0007669"/>
    <property type="project" value="InterPro"/>
</dbReference>
<dbReference type="PROSITE" id="PS52015">
    <property type="entry name" value="TONB_CTD"/>
    <property type="match status" value="1"/>
</dbReference>
<dbReference type="RefSeq" id="WP_088533023.1">
    <property type="nucleotide sequence ID" value="NZ_CP021647.1"/>
</dbReference>
<dbReference type="EMBL" id="CP031762">
    <property type="protein sequence ID" value="AXR04792.1"/>
    <property type="molecule type" value="Genomic_DNA"/>
</dbReference>
<keyword evidence="5" id="KW-0813">Transport</keyword>
<evidence type="ECO:0000259" key="7">
    <source>
        <dbReference type="PROSITE" id="PS52015"/>
    </source>
</evidence>
<evidence type="ECO:0000256" key="3">
    <source>
        <dbReference type="ARBA" id="ARBA00022989"/>
    </source>
</evidence>
<dbReference type="GO" id="GO:0030288">
    <property type="term" value="C:outer membrane-bounded periplasmic space"/>
    <property type="evidence" value="ECO:0007669"/>
    <property type="project" value="InterPro"/>
</dbReference>
<dbReference type="KEGG" id="ppis:B1L02_22980"/>
<evidence type="ECO:0000256" key="6">
    <source>
        <dbReference type="SAM" id="SignalP"/>
    </source>
</evidence>
<feature type="domain" description="TonB C-terminal" evidence="7">
    <location>
        <begin position="45"/>
        <end position="141"/>
    </location>
</feature>
<keyword evidence="5" id="KW-0653">Protein transport</keyword>
<organism evidence="8 9">
    <name type="scientific">Pseudoalteromonas piscicida</name>
    <dbReference type="NCBI Taxonomy" id="43662"/>
    <lineage>
        <taxon>Bacteria</taxon>
        <taxon>Pseudomonadati</taxon>
        <taxon>Pseudomonadota</taxon>
        <taxon>Gammaproteobacteria</taxon>
        <taxon>Alteromonadales</taxon>
        <taxon>Pseudoalteromonadaceae</taxon>
        <taxon>Pseudoalteromonas</taxon>
    </lineage>
</organism>
<dbReference type="PRINTS" id="PR01374">
    <property type="entry name" value="TONBPROTEIN"/>
</dbReference>
<keyword evidence="3" id="KW-1133">Transmembrane helix</keyword>
<dbReference type="InterPro" id="IPR006260">
    <property type="entry name" value="TonB/TolA_C"/>
</dbReference>